<organism evidence="2 3">
    <name type="scientific">Hibiscus syriacus</name>
    <name type="common">Rose of Sharon</name>
    <dbReference type="NCBI Taxonomy" id="106335"/>
    <lineage>
        <taxon>Eukaryota</taxon>
        <taxon>Viridiplantae</taxon>
        <taxon>Streptophyta</taxon>
        <taxon>Embryophyta</taxon>
        <taxon>Tracheophyta</taxon>
        <taxon>Spermatophyta</taxon>
        <taxon>Magnoliopsida</taxon>
        <taxon>eudicotyledons</taxon>
        <taxon>Gunneridae</taxon>
        <taxon>Pentapetalae</taxon>
        <taxon>rosids</taxon>
        <taxon>malvids</taxon>
        <taxon>Malvales</taxon>
        <taxon>Malvaceae</taxon>
        <taxon>Malvoideae</taxon>
        <taxon>Hibiscus</taxon>
    </lineage>
</organism>
<protein>
    <submittedName>
        <fullName evidence="2">Uncharacterized protein</fullName>
    </submittedName>
</protein>
<proteinExistence type="predicted"/>
<reference evidence="2" key="1">
    <citation type="submission" date="2019-09" db="EMBL/GenBank/DDBJ databases">
        <title>Draft genome information of white flower Hibiscus syriacus.</title>
        <authorList>
            <person name="Kim Y.-M."/>
        </authorList>
    </citation>
    <scope>NUCLEOTIDE SEQUENCE [LARGE SCALE GENOMIC DNA]</scope>
    <source>
        <strain evidence="2">YM2019G1</strain>
    </source>
</reference>
<keyword evidence="3" id="KW-1185">Reference proteome</keyword>
<dbReference type="EMBL" id="VEPZ02001044">
    <property type="protein sequence ID" value="KAE8699003.1"/>
    <property type="molecule type" value="Genomic_DNA"/>
</dbReference>
<comment type="caution">
    <text evidence="2">The sequence shown here is derived from an EMBL/GenBank/DDBJ whole genome shotgun (WGS) entry which is preliminary data.</text>
</comment>
<evidence type="ECO:0000313" key="2">
    <source>
        <dbReference type="EMBL" id="KAE8699003.1"/>
    </source>
</evidence>
<feature type="region of interest" description="Disordered" evidence="1">
    <location>
        <begin position="166"/>
        <end position="214"/>
    </location>
</feature>
<accession>A0A6A3A4N1</accession>
<evidence type="ECO:0000313" key="3">
    <source>
        <dbReference type="Proteomes" id="UP000436088"/>
    </source>
</evidence>
<sequence>MSATVKAGSRCRNLPAMETPWRPTTYPTTYHVVGTPWRPTMSSGLHGDLPCRDVAGNLEPILGRPECPMHEPILGHPWCMAHAEHQSSISEQQRPPKRATAATKAANLIGRRACMATYKDAGRAWRPIRTPGVHGDLCCHCRIYPIRAINLPSASSRLHFSVHEDRFKSPPRKGQFNFDNNAYFHGPPSSSSPQFAGNEDDKRIVHTGPNPLHN</sequence>
<name>A0A6A3A4N1_HIBSY</name>
<gene>
    <name evidence="2" type="ORF">F3Y22_tig00110597pilonHSYRG01268</name>
</gene>
<evidence type="ECO:0000256" key="1">
    <source>
        <dbReference type="SAM" id="MobiDB-lite"/>
    </source>
</evidence>
<dbReference type="Proteomes" id="UP000436088">
    <property type="component" value="Unassembled WGS sequence"/>
</dbReference>
<dbReference type="AlphaFoldDB" id="A0A6A3A4N1"/>